<feature type="domain" description="Beta-ketoacyl-[acyl-carrier-protein] synthase III C-terminal" evidence="4">
    <location>
        <begin position="252"/>
        <end position="342"/>
    </location>
</feature>
<feature type="domain" description="Beta-ketoacyl-[acyl-carrier-protein] synthase III N-terminal" evidence="5">
    <location>
        <begin position="119"/>
        <end position="184"/>
    </location>
</feature>
<evidence type="ECO:0000313" key="6">
    <source>
        <dbReference type="EMBL" id="TDD76616.1"/>
    </source>
</evidence>
<feature type="compositionally biased region" description="Low complexity" evidence="3">
    <location>
        <begin position="54"/>
        <end position="64"/>
    </location>
</feature>
<sequence>MRFDDIHVAGTGCRLPDPTETADAERAGLCEHKDVWRTGIEAVGIAKESAPEMAADAARQALADAARREPAPDDPDDPDGPGAVDLVLHASVHYQGHDLWSAASYVQREAVGGSCPAMEVRQQSNGGMAAMELAAAFLMSAPSRRRALVTTGDRFCAPGFDRWRTDPGTICGDGGTALVLSRRGGFARLRSLATVSDPGLERLGRGTAPFADAPSAPIDAETPRAEAISELGFTEVLERLRDGQVEAAETALAEAGARRDDIDWFVLPNLGLPKMDVQFFEPLGISRERTTWDWGSRVGHLGAGDQIAGLDELVRSGRLRPGGRCLLAGVGAGFTWSAAVLEMGHRESR</sequence>
<dbReference type="InterPro" id="IPR013751">
    <property type="entry name" value="ACP_syn_III_N"/>
</dbReference>
<dbReference type="SUPFAM" id="SSF53901">
    <property type="entry name" value="Thiolase-like"/>
    <property type="match status" value="1"/>
</dbReference>
<dbReference type="AlphaFoldDB" id="A0A4R5AXX9"/>
<organism evidence="6 7">
    <name type="scientific">Actinomadura rubrisoli</name>
    <dbReference type="NCBI Taxonomy" id="2530368"/>
    <lineage>
        <taxon>Bacteria</taxon>
        <taxon>Bacillati</taxon>
        <taxon>Actinomycetota</taxon>
        <taxon>Actinomycetes</taxon>
        <taxon>Streptosporangiales</taxon>
        <taxon>Thermomonosporaceae</taxon>
        <taxon>Actinomadura</taxon>
    </lineage>
</organism>
<name>A0A4R5AXX9_9ACTN</name>
<dbReference type="GO" id="GO:0044550">
    <property type="term" value="P:secondary metabolite biosynthetic process"/>
    <property type="evidence" value="ECO:0007669"/>
    <property type="project" value="TreeGrafter"/>
</dbReference>
<dbReference type="PANTHER" id="PTHR34069:SF2">
    <property type="entry name" value="BETA-KETOACYL-[ACYL-CARRIER-PROTEIN] SYNTHASE III"/>
    <property type="match status" value="1"/>
</dbReference>
<accession>A0A4R5AXX9</accession>
<feature type="region of interest" description="Disordered" evidence="3">
    <location>
        <begin position="54"/>
        <end position="83"/>
    </location>
</feature>
<gene>
    <name evidence="6" type="ORF">E1298_30525</name>
</gene>
<keyword evidence="1" id="KW-0808">Transferase</keyword>
<evidence type="ECO:0000256" key="3">
    <source>
        <dbReference type="SAM" id="MobiDB-lite"/>
    </source>
</evidence>
<dbReference type="Proteomes" id="UP000294513">
    <property type="component" value="Unassembled WGS sequence"/>
</dbReference>
<dbReference type="PANTHER" id="PTHR34069">
    <property type="entry name" value="3-OXOACYL-[ACYL-CARRIER-PROTEIN] SYNTHASE 3"/>
    <property type="match status" value="1"/>
</dbReference>
<dbReference type="InterPro" id="IPR016039">
    <property type="entry name" value="Thiolase-like"/>
</dbReference>
<evidence type="ECO:0000259" key="4">
    <source>
        <dbReference type="Pfam" id="PF08541"/>
    </source>
</evidence>
<dbReference type="EMBL" id="SMKU01000209">
    <property type="protein sequence ID" value="TDD76616.1"/>
    <property type="molecule type" value="Genomic_DNA"/>
</dbReference>
<evidence type="ECO:0000256" key="2">
    <source>
        <dbReference type="ARBA" id="ARBA00023315"/>
    </source>
</evidence>
<dbReference type="Gene3D" id="3.40.47.10">
    <property type="match status" value="2"/>
</dbReference>
<proteinExistence type="predicted"/>
<dbReference type="RefSeq" id="WP_131899372.1">
    <property type="nucleotide sequence ID" value="NZ_SMKU01000209.1"/>
</dbReference>
<evidence type="ECO:0000313" key="7">
    <source>
        <dbReference type="Proteomes" id="UP000294513"/>
    </source>
</evidence>
<dbReference type="Pfam" id="PF08541">
    <property type="entry name" value="ACP_syn_III_C"/>
    <property type="match status" value="1"/>
</dbReference>
<keyword evidence="2" id="KW-0012">Acyltransferase</keyword>
<evidence type="ECO:0000259" key="5">
    <source>
        <dbReference type="Pfam" id="PF08545"/>
    </source>
</evidence>
<dbReference type="GO" id="GO:0006633">
    <property type="term" value="P:fatty acid biosynthetic process"/>
    <property type="evidence" value="ECO:0007669"/>
    <property type="project" value="InterPro"/>
</dbReference>
<dbReference type="OrthoDB" id="7055207at2"/>
<dbReference type="CDD" id="cd00827">
    <property type="entry name" value="init_cond_enzymes"/>
    <property type="match status" value="1"/>
</dbReference>
<comment type="caution">
    <text evidence="6">The sequence shown here is derived from an EMBL/GenBank/DDBJ whole genome shotgun (WGS) entry which is preliminary data.</text>
</comment>
<reference evidence="6 7" key="1">
    <citation type="submission" date="2019-03" db="EMBL/GenBank/DDBJ databases">
        <title>Draft genome sequences of novel Actinobacteria.</title>
        <authorList>
            <person name="Sahin N."/>
            <person name="Ay H."/>
            <person name="Saygin H."/>
        </authorList>
    </citation>
    <scope>NUCLEOTIDE SEQUENCE [LARGE SCALE GENOMIC DNA]</scope>
    <source>
        <strain evidence="6 7">H3C3</strain>
    </source>
</reference>
<protein>
    <submittedName>
        <fullName evidence="6">3-oxoacyl-ACP synthase</fullName>
    </submittedName>
</protein>
<evidence type="ECO:0000256" key="1">
    <source>
        <dbReference type="ARBA" id="ARBA00022679"/>
    </source>
</evidence>
<dbReference type="Pfam" id="PF08545">
    <property type="entry name" value="ACP_syn_III"/>
    <property type="match status" value="1"/>
</dbReference>
<dbReference type="InterPro" id="IPR013747">
    <property type="entry name" value="ACP_syn_III_C"/>
</dbReference>
<dbReference type="GO" id="GO:0004315">
    <property type="term" value="F:3-oxoacyl-[acyl-carrier-protein] synthase activity"/>
    <property type="evidence" value="ECO:0007669"/>
    <property type="project" value="InterPro"/>
</dbReference>
<keyword evidence="7" id="KW-1185">Reference proteome</keyword>